<dbReference type="HOGENOM" id="CLU_009958_7_1_1"/>
<proteinExistence type="predicted"/>
<organism evidence="2">
    <name type="scientific">Rhizophagus irregularis (strain DAOM 181602 / DAOM 197198 / MUCL 43194)</name>
    <name type="common">Arbuscular mycorrhizal fungus</name>
    <name type="synonym">Glomus intraradices</name>
    <dbReference type="NCBI Taxonomy" id="747089"/>
    <lineage>
        <taxon>Eukaryota</taxon>
        <taxon>Fungi</taxon>
        <taxon>Fungi incertae sedis</taxon>
        <taxon>Mucoromycota</taxon>
        <taxon>Glomeromycotina</taxon>
        <taxon>Glomeromycetes</taxon>
        <taxon>Glomerales</taxon>
        <taxon>Glomeraceae</taxon>
        <taxon>Rhizophagus</taxon>
    </lineage>
</organism>
<evidence type="ECO:0000313" key="2">
    <source>
        <dbReference type="EMBL" id="ESA22329.1"/>
    </source>
</evidence>
<reference evidence="2" key="1">
    <citation type="submission" date="2013-07" db="EMBL/GenBank/DDBJ databases">
        <title>The genome of an arbuscular mycorrhizal fungus provides insights into the evolution of the oldest plant symbiosis.</title>
        <authorList>
            <consortium name="DOE Joint Genome Institute"/>
            <person name="Tisserant E."/>
            <person name="Malbreil M."/>
            <person name="Kuo A."/>
            <person name="Kohler A."/>
            <person name="Symeonidi A."/>
            <person name="Balestrini R."/>
            <person name="Charron P."/>
            <person name="Duensing N."/>
            <person name="Frei-dit-Frey N."/>
            <person name="Gianinazzi-Pearson V."/>
            <person name="Gilbert B."/>
            <person name="Handa Y."/>
            <person name="Hijri M."/>
            <person name="Kaul R."/>
            <person name="Kawaguchi M."/>
            <person name="Krajinski F."/>
            <person name="Lammers P."/>
            <person name="Lapierre D."/>
            <person name="Masclaux F.G."/>
            <person name="Murat C."/>
            <person name="Morin E."/>
            <person name="Ndikumana S."/>
            <person name="Pagni M."/>
            <person name="Petitpierre D."/>
            <person name="Requena N."/>
            <person name="Rosikiewicz P."/>
            <person name="Riley R."/>
            <person name="Saito K."/>
            <person name="San Clemente H."/>
            <person name="Shapiro H."/>
            <person name="van Tuinen D."/>
            <person name="Becard G."/>
            <person name="Bonfante P."/>
            <person name="Paszkowski U."/>
            <person name="Shachar-Hill Y."/>
            <person name="Young J.P."/>
            <person name="Sanders I.R."/>
            <person name="Henrissat B."/>
            <person name="Rensing S.A."/>
            <person name="Grigoriev I.V."/>
            <person name="Corradi N."/>
            <person name="Roux C."/>
            <person name="Martin F."/>
        </authorList>
    </citation>
    <scope>NUCLEOTIDE SEQUENCE</scope>
    <source>
        <strain evidence="2">DAOM 197198</strain>
    </source>
</reference>
<dbReference type="PANTHER" id="PTHR14187">
    <property type="entry name" value="ALPHA KINASE/ELONGATION FACTOR 2 KINASE"/>
    <property type="match status" value="1"/>
</dbReference>
<dbReference type="SUPFAM" id="SSF53067">
    <property type="entry name" value="Actin-like ATPase domain"/>
    <property type="match status" value="1"/>
</dbReference>
<sequence length="614" mass="71690">MANECSNSENLFPAYNQHENLQEENQDIQRINLELNEKNQEISRNNLELNKKYYQEISRNNSNLIKENEKILRTINNDLKEKLQNINEQFEKLQKDLNLEKQKNKEIQRLEVISQNLEKNLKILEVDEIDNNTINVFKENNEQKNCNINNNRTTFALNYSKGLDVRVIVGLDFGVTYSGFAYCHVNDDYQDIHTNDIWPMVAGRPSKNRKQNSEPVKLFKLYLGDLSDNLKPKLPIDYKKAITDYLREIGMVIKGLLNAVGVIIRQCVYNADLIKDRDSEKLQFTTESKATALYCVKHCFKQTFMFVDCGKYTTDLTIRKLDRNNPLHIDKVTTYNKDFCGSKLINEEFIKFLRERLGTCAIDLLKENNYNKLQYMTMIRSFSMDIEIEPTLLQYVSEETREIMEYNELIINIKYDDIKKMFDTLIDRIIRLIHIQLLNDKENCSAIFLTGDFCVNKYLQNRIKEEFSHQVNNISVPVHPEAVISRGAVIYGLSIISSKVLKYTYITGEATLVERDTKITPEQTFSFNFEPESNQARGSFAIYYTRKYNIEYCDELGTKLLGILNIDLLDSVHLDNGSINFELTFGQYEIIASARNENGQEHMTTFCYPADYDF</sequence>
<evidence type="ECO:0000256" key="1">
    <source>
        <dbReference type="SAM" id="Coils"/>
    </source>
</evidence>
<dbReference type="InterPro" id="IPR043129">
    <property type="entry name" value="ATPase_NBD"/>
</dbReference>
<feature type="coiled-coil region" evidence="1">
    <location>
        <begin position="18"/>
        <end position="127"/>
    </location>
</feature>
<dbReference type="PANTHER" id="PTHR14187:SF5">
    <property type="entry name" value="HEAT SHOCK 70 KDA PROTEIN 12A"/>
    <property type="match status" value="1"/>
</dbReference>
<protein>
    <recommendedName>
        <fullName evidence="3">Hsp70 family protein</fullName>
    </recommendedName>
</protein>
<dbReference type="Gene3D" id="3.90.640.10">
    <property type="entry name" value="Actin, Chain A, domain 4"/>
    <property type="match status" value="1"/>
</dbReference>
<keyword evidence="1" id="KW-0175">Coiled coil</keyword>
<dbReference type="Gene3D" id="3.30.420.40">
    <property type="match status" value="2"/>
</dbReference>
<dbReference type="eggNOG" id="KOG0101">
    <property type="taxonomic scope" value="Eukaryota"/>
</dbReference>
<dbReference type="EMBL" id="KI275671">
    <property type="protein sequence ID" value="ESA22329.1"/>
    <property type="molecule type" value="Genomic_DNA"/>
</dbReference>
<name>U9UPH9_RHIID</name>
<dbReference type="VEuPathDB" id="FungiDB:RhiirFUN_004079"/>
<accession>U9UPH9</accession>
<dbReference type="AlphaFoldDB" id="U9UPH9"/>
<gene>
    <name evidence="2" type="ORF">GLOINDRAFT_16535</name>
</gene>
<evidence type="ECO:0008006" key="3">
    <source>
        <dbReference type="Google" id="ProtNLM"/>
    </source>
</evidence>